<dbReference type="AlphaFoldDB" id="A0AAV4J344"/>
<dbReference type="Proteomes" id="UP000762676">
    <property type="component" value="Unassembled WGS sequence"/>
</dbReference>
<proteinExistence type="predicted"/>
<evidence type="ECO:0000313" key="3">
    <source>
        <dbReference type="Proteomes" id="UP000762676"/>
    </source>
</evidence>
<comment type="caution">
    <text evidence="2">The sequence shown here is derived from an EMBL/GenBank/DDBJ whole genome shotgun (WGS) entry which is preliminary data.</text>
</comment>
<feature type="region of interest" description="Disordered" evidence="1">
    <location>
        <begin position="20"/>
        <end position="47"/>
    </location>
</feature>
<sequence>MWCCLLRNKSGIGQVTLQGCRTTGGQKEPRSVNPGSSSDQEADNLCDGATVSRKQRGDYGTERLVTEIDGCLTRRATSCSGWTKPRRIVGSR</sequence>
<gene>
    <name evidence="2" type="ORF">ElyMa_003185700</name>
</gene>
<dbReference type="PROSITE" id="PS51257">
    <property type="entry name" value="PROKAR_LIPOPROTEIN"/>
    <property type="match status" value="1"/>
</dbReference>
<dbReference type="EMBL" id="BMAT01006586">
    <property type="protein sequence ID" value="GFS15387.1"/>
    <property type="molecule type" value="Genomic_DNA"/>
</dbReference>
<protein>
    <submittedName>
        <fullName evidence="2">Uncharacterized protein</fullName>
    </submittedName>
</protein>
<evidence type="ECO:0000256" key="1">
    <source>
        <dbReference type="SAM" id="MobiDB-lite"/>
    </source>
</evidence>
<keyword evidence="3" id="KW-1185">Reference proteome</keyword>
<organism evidence="2 3">
    <name type="scientific">Elysia marginata</name>
    <dbReference type="NCBI Taxonomy" id="1093978"/>
    <lineage>
        <taxon>Eukaryota</taxon>
        <taxon>Metazoa</taxon>
        <taxon>Spiralia</taxon>
        <taxon>Lophotrochozoa</taxon>
        <taxon>Mollusca</taxon>
        <taxon>Gastropoda</taxon>
        <taxon>Heterobranchia</taxon>
        <taxon>Euthyneura</taxon>
        <taxon>Panpulmonata</taxon>
        <taxon>Sacoglossa</taxon>
        <taxon>Placobranchoidea</taxon>
        <taxon>Plakobranchidae</taxon>
        <taxon>Elysia</taxon>
    </lineage>
</organism>
<evidence type="ECO:0000313" key="2">
    <source>
        <dbReference type="EMBL" id="GFS15387.1"/>
    </source>
</evidence>
<reference evidence="2 3" key="1">
    <citation type="journal article" date="2021" name="Elife">
        <title>Chloroplast acquisition without the gene transfer in kleptoplastic sea slugs, Plakobranchus ocellatus.</title>
        <authorList>
            <person name="Maeda T."/>
            <person name="Takahashi S."/>
            <person name="Yoshida T."/>
            <person name="Shimamura S."/>
            <person name="Takaki Y."/>
            <person name="Nagai Y."/>
            <person name="Toyoda A."/>
            <person name="Suzuki Y."/>
            <person name="Arimoto A."/>
            <person name="Ishii H."/>
            <person name="Satoh N."/>
            <person name="Nishiyama T."/>
            <person name="Hasebe M."/>
            <person name="Maruyama T."/>
            <person name="Minagawa J."/>
            <person name="Obokata J."/>
            <person name="Shigenobu S."/>
        </authorList>
    </citation>
    <scope>NUCLEOTIDE SEQUENCE [LARGE SCALE GENOMIC DNA]</scope>
</reference>
<name>A0AAV4J344_9GAST</name>
<accession>A0AAV4J344</accession>